<name>A0ABQ4Y7F5_9ASTR</name>
<dbReference type="EMBL" id="BQNB010010167">
    <property type="protein sequence ID" value="GJS73619.1"/>
    <property type="molecule type" value="Genomic_DNA"/>
</dbReference>
<dbReference type="Proteomes" id="UP001151760">
    <property type="component" value="Unassembled WGS sequence"/>
</dbReference>
<sequence>MDTLPSPLDQYVSTRIASMVSRDIDFLGKQRHRFLCSCAFLVDFADMVLPPRKQRHRFLRYEGLEYTDSDILSCLPEEQLLEPALNCMVHCCGCEFRVLNCYDQKSLLVHQIRVP</sequence>
<organism evidence="1 2">
    <name type="scientific">Tanacetum coccineum</name>
    <dbReference type="NCBI Taxonomy" id="301880"/>
    <lineage>
        <taxon>Eukaryota</taxon>
        <taxon>Viridiplantae</taxon>
        <taxon>Streptophyta</taxon>
        <taxon>Embryophyta</taxon>
        <taxon>Tracheophyta</taxon>
        <taxon>Spermatophyta</taxon>
        <taxon>Magnoliopsida</taxon>
        <taxon>eudicotyledons</taxon>
        <taxon>Gunneridae</taxon>
        <taxon>Pentapetalae</taxon>
        <taxon>asterids</taxon>
        <taxon>campanulids</taxon>
        <taxon>Asterales</taxon>
        <taxon>Asteraceae</taxon>
        <taxon>Asteroideae</taxon>
        <taxon>Anthemideae</taxon>
        <taxon>Anthemidinae</taxon>
        <taxon>Tanacetum</taxon>
    </lineage>
</organism>
<gene>
    <name evidence="1" type="ORF">Tco_0706460</name>
</gene>
<comment type="caution">
    <text evidence="1">The sequence shown here is derived from an EMBL/GenBank/DDBJ whole genome shotgun (WGS) entry which is preliminary data.</text>
</comment>
<evidence type="ECO:0000313" key="2">
    <source>
        <dbReference type="Proteomes" id="UP001151760"/>
    </source>
</evidence>
<proteinExistence type="predicted"/>
<protein>
    <submittedName>
        <fullName evidence="1">Uncharacterized protein</fullName>
    </submittedName>
</protein>
<keyword evidence="2" id="KW-1185">Reference proteome</keyword>
<reference evidence="1" key="1">
    <citation type="journal article" date="2022" name="Int. J. Mol. Sci.">
        <title>Draft Genome of Tanacetum Coccineum: Genomic Comparison of Closely Related Tanacetum-Family Plants.</title>
        <authorList>
            <person name="Yamashiro T."/>
            <person name="Shiraishi A."/>
            <person name="Nakayama K."/>
            <person name="Satake H."/>
        </authorList>
    </citation>
    <scope>NUCLEOTIDE SEQUENCE</scope>
</reference>
<evidence type="ECO:0000313" key="1">
    <source>
        <dbReference type="EMBL" id="GJS73619.1"/>
    </source>
</evidence>
<accession>A0ABQ4Y7F5</accession>
<reference evidence="1" key="2">
    <citation type="submission" date="2022-01" db="EMBL/GenBank/DDBJ databases">
        <authorList>
            <person name="Yamashiro T."/>
            <person name="Shiraishi A."/>
            <person name="Satake H."/>
            <person name="Nakayama K."/>
        </authorList>
    </citation>
    <scope>NUCLEOTIDE SEQUENCE</scope>
</reference>